<gene>
    <name evidence="1" type="ORF">Q31a_46420</name>
</gene>
<accession>A0A518GCI4</accession>
<dbReference type="AlphaFoldDB" id="A0A518GCI4"/>
<sequence>MRVQPVVVRIHSGLPMLLVFLCIGFPGLGPLSARAQSGLTGVPSINAERSASELVPKTPTGEIGGAAGGAAQADFDTLMNLIQQTVDPDSWLSQGGTSNILPYPSGVFIDPQGMLRHVEVSGDLSTQLASPASQSQQLSWRTPSRLRVISLKELDAEIYSCALAGQRPTAEVLQLAGLSRIEFVQVDLEHEDVLLAGPAGDASLGFHLEDVAVVASLAGPNRPPLGCTIEPTDDGLRAAQKWLEQPGVLRQLARQPQSMTEQLQDQIGAHHVRVFGMNGRTATAVALVAADEHMKQVGFGTAKVHPNVRSYFDFMDHDNSAAAQSLVRWWFTYASQRIHANPQRDLFRLPDENVVVMSEQQWVGQAGRAPTGKRDPAADSFAAEFSSALPTLRASHRDYARLCAVFEAALATQLVVEATGQPSLDAWFPNLCGLGTAQSDLAVEPKSVAGLTTWHKLKNGTVVAVVSGGVTMDPRTMASRDQWQTSDFLTRSVVPTSPDSTAEPHSTAVPVRRWWWD</sequence>
<reference evidence="1 2" key="1">
    <citation type="submission" date="2019-02" db="EMBL/GenBank/DDBJ databases">
        <title>Deep-cultivation of Planctomycetes and their phenomic and genomic characterization uncovers novel biology.</title>
        <authorList>
            <person name="Wiegand S."/>
            <person name="Jogler M."/>
            <person name="Boedeker C."/>
            <person name="Pinto D."/>
            <person name="Vollmers J."/>
            <person name="Rivas-Marin E."/>
            <person name="Kohn T."/>
            <person name="Peeters S.H."/>
            <person name="Heuer A."/>
            <person name="Rast P."/>
            <person name="Oberbeckmann S."/>
            <person name="Bunk B."/>
            <person name="Jeske O."/>
            <person name="Meyerdierks A."/>
            <person name="Storesund J.E."/>
            <person name="Kallscheuer N."/>
            <person name="Luecker S."/>
            <person name="Lage O.M."/>
            <person name="Pohl T."/>
            <person name="Merkel B.J."/>
            <person name="Hornburger P."/>
            <person name="Mueller R.-W."/>
            <person name="Bruemmer F."/>
            <person name="Labrenz M."/>
            <person name="Spormann A.M."/>
            <person name="Op den Camp H."/>
            <person name="Overmann J."/>
            <person name="Amann R."/>
            <person name="Jetten M.S.M."/>
            <person name="Mascher T."/>
            <person name="Medema M.H."/>
            <person name="Devos D.P."/>
            <person name="Kaster A.-K."/>
            <person name="Ovreas L."/>
            <person name="Rohde M."/>
            <person name="Galperin M.Y."/>
            <person name="Jogler C."/>
        </authorList>
    </citation>
    <scope>NUCLEOTIDE SEQUENCE [LARGE SCALE GENOMIC DNA]</scope>
    <source>
        <strain evidence="1 2">Q31a</strain>
    </source>
</reference>
<dbReference type="KEGG" id="ahel:Q31a_46420"/>
<dbReference type="OrthoDB" id="233364at2"/>
<dbReference type="EMBL" id="CP036298">
    <property type="protein sequence ID" value="QDV26270.1"/>
    <property type="molecule type" value="Genomic_DNA"/>
</dbReference>
<evidence type="ECO:0000313" key="1">
    <source>
        <dbReference type="EMBL" id="QDV26270.1"/>
    </source>
</evidence>
<proteinExistence type="predicted"/>
<protein>
    <submittedName>
        <fullName evidence="1">Uncharacterized protein</fullName>
    </submittedName>
</protein>
<dbReference type="Proteomes" id="UP000318017">
    <property type="component" value="Chromosome"/>
</dbReference>
<name>A0A518GCI4_9BACT</name>
<dbReference type="Pfam" id="PF07643">
    <property type="entry name" value="DUF1598"/>
    <property type="match status" value="1"/>
</dbReference>
<dbReference type="InterPro" id="IPR011487">
    <property type="entry name" value="DUF1598"/>
</dbReference>
<organism evidence="1 2">
    <name type="scientific">Aureliella helgolandensis</name>
    <dbReference type="NCBI Taxonomy" id="2527968"/>
    <lineage>
        <taxon>Bacteria</taxon>
        <taxon>Pseudomonadati</taxon>
        <taxon>Planctomycetota</taxon>
        <taxon>Planctomycetia</taxon>
        <taxon>Pirellulales</taxon>
        <taxon>Pirellulaceae</taxon>
        <taxon>Aureliella</taxon>
    </lineage>
</organism>
<keyword evidence="2" id="KW-1185">Reference proteome</keyword>
<evidence type="ECO:0000313" key="2">
    <source>
        <dbReference type="Proteomes" id="UP000318017"/>
    </source>
</evidence>